<dbReference type="GO" id="GO:0032049">
    <property type="term" value="P:cardiolipin biosynthetic process"/>
    <property type="evidence" value="ECO:0007669"/>
    <property type="project" value="InterPro"/>
</dbReference>
<comment type="similarity">
    <text evidence="3 11">Belongs to the CDP-alcohol phosphatidyltransferase class-II family.</text>
</comment>
<dbReference type="PROSITE" id="PS50035">
    <property type="entry name" value="PLD"/>
    <property type="match status" value="1"/>
</dbReference>
<evidence type="ECO:0000256" key="6">
    <source>
        <dbReference type="ARBA" id="ARBA00022737"/>
    </source>
</evidence>
<dbReference type="AlphaFoldDB" id="A0A1V9X1T1"/>
<evidence type="ECO:0000256" key="4">
    <source>
        <dbReference type="ARBA" id="ARBA00022516"/>
    </source>
</evidence>
<keyword evidence="14" id="KW-1185">Reference proteome</keyword>
<keyword evidence="6" id="KW-0677">Repeat</keyword>
<evidence type="ECO:0000256" key="10">
    <source>
        <dbReference type="ARBA" id="ARBA00048586"/>
    </source>
</evidence>
<gene>
    <name evidence="13" type="ORF">BIW11_13458</name>
</gene>
<protein>
    <recommendedName>
        <fullName evidence="11">CDP-diacylglycerol--glycerol-3-phosphate 3-phosphatidyltransferase</fullName>
        <ecNumber evidence="11">2.7.8.5</ecNumber>
    </recommendedName>
</protein>
<dbReference type="InterPro" id="IPR016270">
    <property type="entry name" value="PGS1"/>
</dbReference>
<reference evidence="13 14" key="1">
    <citation type="journal article" date="2017" name="Gigascience">
        <title>Draft genome of the honey bee ectoparasitic mite, Tropilaelaps mercedesae, is shaped by the parasitic life history.</title>
        <authorList>
            <person name="Dong X."/>
            <person name="Armstrong S.D."/>
            <person name="Xia D."/>
            <person name="Makepeace B.L."/>
            <person name="Darby A.C."/>
            <person name="Kadowaki T."/>
        </authorList>
    </citation>
    <scope>NUCLEOTIDE SEQUENCE [LARGE SCALE GENOMIC DNA]</scope>
    <source>
        <strain evidence="13">Wuxi-XJTLU</strain>
    </source>
</reference>
<comment type="catalytic activity">
    <reaction evidence="10 11">
        <text>a CDP-1,2-diacyl-sn-glycerol + sn-glycerol 3-phosphate = a 1,2-diacyl-sn-glycero-3-phospho-(1'-sn-glycero-3'-phosphate) + CMP + H(+)</text>
        <dbReference type="Rhea" id="RHEA:12593"/>
        <dbReference type="ChEBI" id="CHEBI:15378"/>
        <dbReference type="ChEBI" id="CHEBI:57597"/>
        <dbReference type="ChEBI" id="CHEBI:58332"/>
        <dbReference type="ChEBI" id="CHEBI:60110"/>
        <dbReference type="ChEBI" id="CHEBI:60377"/>
        <dbReference type="EC" id="2.7.8.5"/>
    </reaction>
</comment>
<feature type="non-terminal residue" evidence="13">
    <location>
        <position position="1"/>
    </location>
</feature>
<keyword evidence="11" id="KW-0547">Nucleotide-binding</keyword>
<evidence type="ECO:0000256" key="3">
    <source>
        <dbReference type="ARBA" id="ARBA00010682"/>
    </source>
</evidence>
<keyword evidence="11" id="KW-0067">ATP-binding</keyword>
<dbReference type="EC" id="2.7.8.5" evidence="11"/>
<dbReference type="GO" id="GO:0008444">
    <property type="term" value="F:CDP-diacylglycerol-glycerol-3-phosphate 3-phosphatidyltransferase activity"/>
    <property type="evidence" value="ECO:0007669"/>
    <property type="project" value="UniProtKB-EC"/>
</dbReference>
<sequence>GYTIGNRSRSVALPERQDNVAENGKLSGHHCKRPLLFGFVRVVDIEMVDGVGEEFVQIRHHATNDDVHENKELVIAVRVAPCGMGFLSDFRWLSKFGPVFGIHGKSVEVLNEPCQFYQLLNSSAHNVLLKRKFPHYASTVEQQQLSERPIHRLQTLALKAEKRITLSALYLGTGDLEATFVQNLRQAVTNNSNKLQLTVLLDYTRGSRGEACSSRTMLSPLIDEFGPHRVRVSLFHSPFLRGIARWLLPHKWNEIVGLQHIKVYIFDDNVILSGANLSNQYFDQRQDRYVLFHNAPELANYYARLVDTVGKFSFHLDATNQLTVQDSRSLHPYQTPLDNFTRNARKLLEDFLRPNKAPEDEVPFDTHVYPLVQMGQLELGNDHLVTREVLKSIPAEGRVRLATGYFNLVPEYEDLILNGQGSFDVLTAHPCANSFYRAPGIMFYIPVMYTHFLKLFYEKTESVRDRVRLWEYRRDGWTFHGKGLWYYPPGESRPTFTLIGSPNFGYRSVHRDLESQVVIVTENEDLRNRLEKEQETIYRTIAHADDATFKEADRLVPFWMAYITTFLRSFF</sequence>
<dbReference type="PANTHER" id="PTHR12586:SF1">
    <property type="entry name" value="CDP-DIACYLGLYCEROL--GLYCEROL-3-PHOSPHATE 3-PHOSPHATIDYLTRANSFERASE, MITOCHONDRIAL"/>
    <property type="match status" value="1"/>
</dbReference>
<evidence type="ECO:0000256" key="9">
    <source>
        <dbReference type="ARBA" id="ARBA00023264"/>
    </source>
</evidence>
<evidence type="ECO:0000256" key="5">
    <source>
        <dbReference type="ARBA" id="ARBA00022679"/>
    </source>
</evidence>
<dbReference type="UniPathway" id="UPA00084">
    <property type="reaction ID" value="UER00503"/>
</dbReference>
<dbReference type="Proteomes" id="UP000192247">
    <property type="component" value="Unassembled WGS sequence"/>
</dbReference>
<dbReference type="InterPro" id="IPR001736">
    <property type="entry name" value="PLipase_D/transphosphatidylase"/>
</dbReference>
<proteinExistence type="inferred from homology"/>
<dbReference type="Gene3D" id="3.30.870.10">
    <property type="entry name" value="Endonuclease Chain A"/>
    <property type="match status" value="2"/>
</dbReference>
<dbReference type="FunCoup" id="A0A1V9X1T1">
    <property type="interactions" value="1278"/>
</dbReference>
<name>A0A1V9X1T1_9ACAR</name>
<keyword evidence="11" id="KW-0496">Mitochondrion</keyword>
<evidence type="ECO:0000259" key="12">
    <source>
        <dbReference type="PROSITE" id="PS50035"/>
    </source>
</evidence>
<evidence type="ECO:0000313" key="13">
    <source>
        <dbReference type="EMBL" id="OQR67545.1"/>
    </source>
</evidence>
<keyword evidence="4 11" id="KW-0444">Lipid biosynthesis</keyword>
<dbReference type="STRING" id="418985.A0A1V9X1T1"/>
<evidence type="ECO:0000313" key="14">
    <source>
        <dbReference type="Proteomes" id="UP000192247"/>
    </source>
</evidence>
<dbReference type="CDD" id="cd09135">
    <property type="entry name" value="PLDc_PGS1_euk_1"/>
    <property type="match status" value="1"/>
</dbReference>
<dbReference type="SUPFAM" id="SSF56024">
    <property type="entry name" value="Phospholipase D/nuclease"/>
    <property type="match status" value="1"/>
</dbReference>
<keyword evidence="9 11" id="KW-1208">Phospholipid metabolism</keyword>
<keyword evidence="8 11" id="KW-0594">Phospholipid biosynthesis</keyword>
<dbReference type="EMBL" id="MNPL01028457">
    <property type="protein sequence ID" value="OQR67545.1"/>
    <property type="molecule type" value="Genomic_DNA"/>
</dbReference>
<evidence type="ECO:0000256" key="11">
    <source>
        <dbReference type="RuleBase" id="RU365024"/>
    </source>
</evidence>
<comment type="function">
    <text evidence="1 11">Functions in the biosynthesis of the anionic phospholipids phosphatidylglycerol and cardiolipin.</text>
</comment>
<comment type="subcellular location">
    <subcellularLocation>
        <location evidence="11">Mitochondrion</location>
    </subcellularLocation>
</comment>
<keyword evidence="5 11" id="KW-0808">Transferase</keyword>
<comment type="pathway">
    <text evidence="2 11">Phospholipid metabolism; phosphatidylglycerol biosynthesis; phosphatidylglycerol from CDP-diacylglycerol: step 1/2.</text>
</comment>
<dbReference type="CDD" id="cd09137">
    <property type="entry name" value="PLDc_PGS1_euk_2"/>
    <property type="match status" value="1"/>
</dbReference>
<dbReference type="GO" id="GO:0005524">
    <property type="term" value="F:ATP binding"/>
    <property type="evidence" value="ECO:0007669"/>
    <property type="project" value="UniProtKB-KW"/>
</dbReference>
<dbReference type="PANTHER" id="PTHR12586">
    <property type="entry name" value="CDP-DIACYLGLYCEROL--SERINE O-PHOSPHATIDYLTRANSFERASE"/>
    <property type="match status" value="1"/>
</dbReference>
<evidence type="ECO:0000256" key="1">
    <source>
        <dbReference type="ARBA" id="ARBA00003537"/>
    </source>
</evidence>
<feature type="domain" description="PLD phosphodiesterase" evidence="12">
    <location>
        <begin position="255"/>
        <end position="281"/>
    </location>
</feature>
<dbReference type="GO" id="GO:0005739">
    <property type="term" value="C:mitochondrion"/>
    <property type="evidence" value="ECO:0007669"/>
    <property type="project" value="UniProtKB-SubCell"/>
</dbReference>
<accession>A0A1V9X1T1</accession>
<comment type="caution">
    <text evidence="13">The sequence shown here is derived from an EMBL/GenBank/DDBJ whole genome shotgun (WGS) entry which is preliminary data.</text>
</comment>
<dbReference type="OrthoDB" id="10250191at2759"/>
<keyword evidence="7 11" id="KW-0443">Lipid metabolism</keyword>
<evidence type="ECO:0000256" key="7">
    <source>
        <dbReference type="ARBA" id="ARBA00023098"/>
    </source>
</evidence>
<dbReference type="InParanoid" id="A0A1V9X1T1"/>
<evidence type="ECO:0000256" key="8">
    <source>
        <dbReference type="ARBA" id="ARBA00023209"/>
    </source>
</evidence>
<organism evidence="13 14">
    <name type="scientific">Tropilaelaps mercedesae</name>
    <dbReference type="NCBI Taxonomy" id="418985"/>
    <lineage>
        <taxon>Eukaryota</taxon>
        <taxon>Metazoa</taxon>
        <taxon>Ecdysozoa</taxon>
        <taxon>Arthropoda</taxon>
        <taxon>Chelicerata</taxon>
        <taxon>Arachnida</taxon>
        <taxon>Acari</taxon>
        <taxon>Parasitiformes</taxon>
        <taxon>Mesostigmata</taxon>
        <taxon>Gamasina</taxon>
        <taxon>Dermanyssoidea</taxon>
        <taxon>Laelapidae</taxon>
        <taxon>Tropilaelaps</taxon>
    </lineage>
</organism>
<evidence type="ECO:0000256" key="2">
    <source>
        <dbReference type="ARBA" id="ARBA00005042"/>
    </source>
</evidence>